<feature type="domain" description="PIN" evidence="1">
    <location>
        <begin position="1"/>
        <end position="103"/>
    </location>
</feature>
<dbReference type="EMBL" id="DRWN01000013">
    <property type="protein sequence ID" value="HHK67809.1"/>
    <property type="molecule type" value="Genomic_DNA"/>
</dbReference>
<evidence type="ECO:0000313" key="2">
    <source>
        <dbReference type="EMBL" id="HHK67809.1"/>
    </source>
</evidence>
<dbReference type="InterPro" id="IPR041120">
    <property type="entry name" value="PIN_9"/>
</dbReference>
<dbReference type="Gene3D" id="3.40.50.1010">
    <property type="entry name" value="5'-nuclease"/>
    <property type="match status" value="1"/>
</dbReference>
<dbReference type="SUPFAM" id="SSF88723">
    <property type="entry name" value="PIN domain-like"/>
    <property type="match status" value="1"/>
</dbReference>
<reference evidence="2" key="1">
    <citation type="journal article" date="2020" name="mSystems">
        <title>Genome- and Community-Level Interaction Insights into Carbon Utilization and Element Cycling Functions of Hydrothermarchaeota in Hydrothermal Sediment.</title>
        <authorList>
            <person name="Zhou Z."/>
            <person name="Liu Y."/>
            <person name="Xu W."/>
            <person name="Pan J."/>
            <person name="Luo Z.H."/>
            <person name="Li M."/>
        </authorList>
    </citation>
    <scope>NUCLEOTIDE SEQUENCE [LARGE SCALE GENOMIC DNA]</scope>
    <source>
        <strain evidence="2">SpSt-1056</strain>
    </source>
</reference>
<organism evidence="2">
    <name type="scientific">Caldiarchaeum subterraneum</name>
    <dbReference type="NCBI Taxonomy" id="311458"/>
    <lineage>
        <taxon>Archaea</taxon>
        <taxon>Nitrososphaerota</taxon>
        <taxon>Candidatus Caldarchaeales</taxon>
        <taxon>Candidatus Caldarchaeaceae</taxon>
        <taxon>Candidatus Caldarchaeum</taxon>
    </lineage>
</organism>
<dbReference type="InterPro" id="IPR002716">
    <property type="entry name" value="PIN_dom"/>
</dbReference>
<dbReference type="CDD" id="cd09879">
    <property type="entry name" value="PIN_VapC_AF0591-like"/>
    <property type="match status" value="1"/>
</dbReference>
<accession>A0A7C5Q3H3</accession>
<dbReference type="Pfam" id="PF18477">
    <property type="entry name" value="PIN_9"/>
    <property type="match status" value="1"/>
</dbReference>
<dbReference type="AlphaFoldDB" id="A0A7C5Q3H3"/>
<dbReference type="InterPro" id="IPR029060">
    <property type="entry name" value="PIN-like_dom_sf"/>
</dbReference>
<name>A0A7C5Q3H3_CALS0</name>
<sequence>MKALLDTSFLLFCAEKGRDYLQIIEQKLREPLEPVVLQNVVDELKMLASRKGRRAMFARAALQQLSKFNVVSTQRSDRVDDMLLKYAAEHRIPVLTVDAKLSKRLAASGVGCISVSRSGKPIVRLILR</sequence>
<protein>
    <recommendedName>
        <fullName evidence="1">PIN domain-containing protein</fullName>
    </recommendedName>
</protein>
<gene>
    <name evidence="2" type="ORF">ENM11_01455</name>
</gene>
<proteinExistence type="predicted"/>
<comment type="caution">
    <text evidence="2">The sequence shown here is derived from an EMBL/GenBank/DDBJ whole genome shotgun (WGS) entry which is preliminary data.</text>
</comment>
<evidence type="ECO:0000259" key="1">
    <source>
        <dbReference type="SMART" id="SM00670"/>
    </source>
</evidence>
<dbReference type="SMART" id="SM00670">
    <property type="entry name" value="PINc"/>
    <property type="match status" value="1"/>
</dbReference>